<dbReference type="EMBL" id="WIVE01000085">
    <property type="protein sequence ID" value="MQX38279.1"/>
    <property type="molecule type" value="Genomic_DNA"/>
</dbReference>
<name>A0A7X1ZGT1_9PROT</name>
<organism evidence="2 3">
    <name type="scientific">Roseospira navarrensis</name>
    <dbReference type="NCBI Taxonomy" id="140058"/>
    <lineage>
        <taxon>Bacteria</taxon>
        <taxon>Pseudomonadati</taxon>
        <taxon>Pseudomonadota</taxon>
        <taxon>Alphaproteobacteria</taxon>
        <taxon>Rhodospirillales</taxon>
        <taxon>Rhodospirillaceae</taxon>
        <taxon>Roseospira</taxon>
    </lineage>
</organism>
<comment type="caution">
    <text evidence="2">The sequence shown here is derived from an EMBL/GenBank/DDBJ whole genome shotgun (WGS) entry which is preliminary data.</text>
</comment>
<accession>A0A7X1ZGT1</accession>
<evidence type="ECO:0000313" key="2">
    <source>
        <dbReference type="EMBL" id="MQX38279.1"/>
    </source>
</evidence>
<evidence type="ECO:0000256" key="1">
    <source>
        <dbReference type="SAM" id="MobiDB-lite"/>
    </source>
</evidence>
<dbReference type="Proteomes" id="UP000434582">
    <property type="component" value="Unassembled WGS sequence"/>
</dbReference>
<feature type="compositionally biased region" description="Acidic residues" evidence="1">
    <location>
        <begin position="32"/>
        <end position="63"/>
    </location>
</feature>
<protein>
    <submittedName>
        <fullName evidence="2">Uncharacterized protein</fullName>
    </submittedName>
</protein>
<evidence type="ECO:0000313" key="3">
    <source>
        <dbReference type="Proteomes" id="UP000434582"/>
    </source>
</evidence>
<proteinExistence type="predicted"/>
<dbReference type="RefSeq" id="WP_153346586.1">
    <property type="nucleotide sequence ID" value="NZ_WIVE01000085.1"/>
</dbReference>
<sequence length="63" mass="6361">MKNILIAVAVVLIVGGAVFIGMDMNQSAPEQAADEAQDAVEEVGDAVEEAGEAASEAAEDATQ</sequence>
<dbReference type="AlphaFoldDB" id="A0A7X1ZGT1"/>
<reference evidence="2 3" key="1">
    <citation type="submission" date="2019-10" db="EMBL/GenBank/DDBJ databases">
        <title>Draft whole-genome sequence of the purple nonsulfur photosynthetic bacterium Roseospira navarrensis DSM 15114.</title>
        <authorList>
            <person name="Kyndt J.A."/>
            <person name="Meyer T.E."/>
        </authorList>
    </citation>
    <scope>NUCLEOTIDE SEQUENCE [LARGE SCALE GENOMIC DNA]</scope>
    <source>
        <strain evidence="2 3">DSM 15114</strain>
    </source>
</reference>
<feature type="region of interest" description="Disordered" evidence="1">
    <location>
        <begin position="28"/>
        <end position="63"/>
    </location>
</feature>
<gene>
    <name evidence="2" type="ORF">GHC57_17320</name>
</gene>
<keyword evidence="3" id="KW-1185">Reference proteome</keyword>